<evidence type="ECO:0000313" key="3">
    <source>
        <dbReference type="Proteomes" id="UP000647491"/>
    </source>
</evidence>
<organism evidence="2 3">
    <name type="scientific">Enterocloster hominis</name>
    <name type="common">ex Liu et al. 2021</name>
    <dbReference type="NCBI Taxonomy" id="2763663"/>
    <lineage>
        <taxon>Bacteria</taxon>
        <taxon>Bacillati</taxon>
        <taxon>Bacillota</taxon>
        <taxon>Clostridia</taxon>
        <taxon>Lachnospirales</taxon>
        <taxon>Lachnospiraceae</taxon>
        <taxon>Enterocloster</taxon>
    </lineage>
</organism>
<accession>A0ABR7NQ70</accession>
<keyword evidence="2" id="KW-0808">Transferase</keyword>
<evidence type="ECO:0000259" key="1">
    <source>
        <dbReference type="Pfam" id="PF04230"/>
    </source>
</evidence>
<proteinExistence type="predicted"/>
<name>A0ABR7NQ70_9FIRM</name>
<dbReference type="EMBL" id="JACRTJ010000006">
    <property type="protein sequence ID" value="MBC8598138.1"/>
    <property type="molecule type" value="Genomic_DNA"/>
</dbReference>
<evidence type="ECO:0000313" key="2">
    <source>
        <dbReference type="EMBL" id="MBC8598138.1"/>
    </source>
</evidence>
<dbReference type="Pfam" id="PF04230">
    <property type="entry name" value="PS_pyruv_trans"/>
    <property type="match status" value="1"/>
</dbReference>
<dbReference type="InterPro" id="IPR007345">
    <property type="entry name" value="Polysacch_pyruvyl_Trfase"/>
</dbReference>
<protein>
    <submittedName>
        <fullName evidence="2">Polysaccharide pyruvyl transferase family protein</fullName>
    </submittedName>
</protein>
<keyword evidence="3" id="KW-1185">Reference proteome</keyword>
<dbReference type="RefSeq" id="WP_262426867.1">
    <property type="nucleotide sequence ID" value="NZ_JACRTJ010000006.1"/>
</dbReference>
<dbReference type="Proteomes" id="UP000647491">
    <property type="component" value="Unassembled WGS sequence"/>
</dbReference>
<gene>
    <name evidence="2" type="ORF">H8708_02680</name>
</gene>
<sequence length="374" mass="43141">MKIGILTFHRASNYGTVLQAQAMAMALQELGYDAELIDYRPEYNERTLQIRKIRQARTIKTVLSIILNRAIYGKQLKQKIQNFMEYIGEMNVSETVMYLPNEVGEIARQYDVILSGSDQLWNERITGDDMTYFCPFKHSCKISYASSFGVSTISEKRKEQIVPLLKEFKHLGVREKTAQIMLTELLQIPKEQIICVVDPTLLVNREMWLKQANPRIVLPKGGYILTYYMIETPILRAITRNLKQKTGLPVINLKPSKRQIIMHEGKNMMWAGPREFLACYAGAKYVVTNSFHGTAFAINFEVPMYVSPLPFSMAGEVNSRLIDVLERYGLGARWIPEMADVKCMIDEFDRETLQRKKEEQKRESIQYLKLALGD</sequence>
<dbReference type="GO" id="GO:0016740">
    <property type="term" value="F:transferase activity"/>
    <property type="evidence" value="ECO:0007669"/>
    <property type="project" value="UniProtKB-KW"/>
</dbReference>
<comment type="caution">
    <text evidence="2">The sequence shown here is derived from an EMBL/GenBank/DDBJ whole genome shotgun (WGS) entry which is preliminary data.</text>
</comment>
<reference evidence="2 3" key="1">
    <citation type="submission" date="2020-08" db="EMBL/GenBank/DDBJ databases">
        <title>Genome public.</title>
        <authorList>
            <person name="Liu C."/>
            <person name="Sun Q."/>
        </authorList>
    </citation>
    <scope>NUCLEOTIDE SEQUENCE [LARGE SCALE GENOMIC DNA]</scope>
    <source>
        <strain evidence="2 3">BX10</strain>
    </source>
</reference>
<feature type="domain" description="Polysaccharide pyruvyl transferase" evidence="1">
    <location>
        <begin position="13"/>
        <end position="305"/>
    </location>
</feature>